<dbReference type="Proteomes" id="UP000195557">
    <property type="component" value="Unassembled WGS sequence"/>
</dbReference>
<evidence type="ECO:0000256" key="17">
    <source>
        <dbReference type="RuleBase" id="RU000382"/>
    </source>
</evidence>
<proteinExistence type="inferred from homology"/>
<dbReference type="InterPro" id="IPR015422">
    <property type="entry name" value="PyrdxlP-dep_Trfase_small"/>
</dbReference>
<evidence type="ECO:0000256" key="11">
    <source>
        <dbReference type="ARBA" id="ARBA00023136"/>
    </source>
</evidence>
<evidence type="ECO:0000256" key="15">
    <source>
        <dbReference type="ARBA" id="ARBA00042568"/>
    </source>
</evidence>
<comment type="cofactor">
    <cofactor evidence="1 16 17">
        <name>pyridoxal 5'-phosphate</name>
        <dbReference type="ChEBI" id="CHEBI:597326"/>
    </cofactor>
</comment>
<evidence type="ECO:0000256" key="4">
    <source>
        <dbReference type="ARBA" id="ARBA00004991"/>
    </source>
</evidence>
<keyword evidence="9 18" id="KW-1133">Transmembrane helix</keyword>
<keyword evidence="10" id="KW-0443">Lipid metabolism</keyword>
<dbReference type="Gene3D" id="3.40.640.10">
    <property type="entry name" value="Type I PLP-dependent aspartate aminotransferase-like (Major domain)"/>
    <property type="match status" value="1"/>
</dbReference>
<dbReference type="AlphaFoldDB" id="A0A1Y5I1V3"/>
<evidence type="ECO:0000256" key="16">
    <source>
        <dbReference type="PIRSR" id="PIRSR602129-50"/>
    </source>
</evidence>
<evidence type="ECO:0000256" key="6">
    <source>
        <dbReference type="ARBA" id="ARBA00022824"/>
    </source>
</evidence>
<evidence type="ECO:0000256" key="9">
    <source>
        <dbReference type="ARBA" id="ARBA00022989"/>
    </source>
</evidence>
<evidence type="ECO:0000256" key="2">
    <source>
        <dbReference type="ARBA" id="ARBA00004389"/>
    </source>
</evidence>
<protein>
    <recommendedName>
        <fullName evidence="14">sphinganine-1-phosphate aldolase</fullName>
        <ecNumber evidence="14">4.1.2.27</ecNumber>
    </recommendedName>
    <alternativeName>
        <fullName evidence="15">Sphingosine-1-phosphate aldolase</fullName>
    </alternativeName>
</protein>
<accession>A0A1Y5I1V3</accession>
<evidence type="ECO:0000256" key="7">
    <source>
        <dbReference type="ARBA" id="ARBA00022898"/>
    </source>
</evidence>
<dbReference type="PANTHER" id="PTHR42735">
    <property type="match status" value="1"/>
</dbReference>
<evidence type="ECO:0000256" key="13">
    <source>
        <dbReference type="ARBA" id="ARBA00038302"/>
    </source>
</evidence>
<evidence type="ECO:0000256" key="12">
    <source>
        <dbReference type="ARBA" id="ARBA00023239"/>
    </source>
</evidence>
<dbReference type="Pfam" id="PF00282">
    <property type="entry name" value="Pyridoxal_deC"/>
    <property type="match status" value="1"/>
</dbReference>
<comment type="pathway">
    <text evidence="3">Lipid metabolism; sphingolipid metabolism.</text>
</comment>
<dbReference type="GO" id="GO:0008117">
    <property type="term" value="F:sphinganine-1-phosphate aldolase activity"/>
    <property type="evidence" value="ECO:0007669"/>
    <property type="project" value="UniProtKB-EC"/>
</dbReference>
<dbReference type="GO" id="GO:0030170">
    <property type="term" value="F:pyridoxal phosphate binding"/>
    <property type="evidence" value="ECO:0007669"/>
    <property type="project" value="InterPro"/>
</dbReference>
<dbReference type="GO" id="GO:0019752">
    <property type="term" value="P:carboxylic acid metabolic process"/>
    <property type="evidence" value="ECO:0007669"/>
    <property type="project" value="InterPro"/>
</dbReference>
<dbReference type="GO" id="GO:0005789">
    <property type="term" value="C:endoplasmic reticulum membrane"/>
    <property type="evidence" value="ECO:0007669"/>
    <property type="project" value="UniProtKB-SubCell"/>
</dbReference>
<gene>
    <name evidence="19" type="ORF">BE221DRAFT_202025</name>
</gene>
<dbReference type="PANTHER" id="PTHR42735:SF6">
    <property type="entry name" value="SPHINGOSINE-1-PHOSPHATE LYASE 1"/>
    <property type="match status" value="1"/>
</dbReference>
<dbReference type="InterPro" id="IPR002129">
    <property type="entry name" value="PyrdxlP-dep_de-COase"/>
</dbReference>
<evidence type="ECO:0000256" key="5">
    <source>
        <dbReference type="ARBA" id="ARBA00022692"/>
    </source>
</evidence>
<dbReference type="GO" id="GO:0030149">
    <property type="term" value="P:sphingolipid catabolic process"/>
    <property type="evidence" value="ECO:0007669"/>
    <property type="project" value="TreeGrafter"/>
</dbReference>
<reference evidence="19" key="1">
    <citation type="submission" date="2017-04" db="EMBL/GenBank/DDBJ databases">
        <title>Population genomics of picophytoplankton unveils novel chromosome hypervariability.</title>
        <authorList>
            <consortium name="DOE Joint Genome Institute"/>
            <person name="Blanc-Mathieu R."/>
            <person name="Krasovec M."/>
            <person name="Hebrard M."/>
            <person name="Yau S."/>
            <person name="Desgranges E."/>
            <person name="Martin J."/>
            <person name="Schackwitz W."/>
            <person name="Kuo A."/>
            <person name="Salin G."/>
            <person name="Donnadieu C."/>
            <person name="Desdevises Y."/>
            <person name="Sanchez-Ferandin S."/>
            <person name="Moreau H."/>
            <person name="Rivals E."/>
            <person name="Grigoriev I.V."/>
            <person name="Grimsley N."/>
            <person name="Eyre-Walker A."/>
            <person name="Piganeau G."/>
        </authorList>
    </citation>
    <scope>NUCLEOTIDE SEQUENCE [LARGE SCALE GENOMIC DNA]</scope>
    <source>
        <strain evidence="19">RCC 1115</strain>
    </source>
</reference>
<comment type="subcellular location">
    <subcellularLocation>
        <location evidence="2">Endoplasmic reticulum membrane</location>
        <topology evidence="2">Single-pass membrane protein</topology>
    </subcellularLocation>
</comment>
<comment type="similarity">
    <text evidence="13">Belongs to the group II decarboxylase family. Sphingosine-1-phosphate lyase subfamily.</text>
</comment>
<dbReference type="EMBL" id="KZ155839">
    <property type="protein sequence ID" value="OUS42083.1"/>
    <property type="molecule type" value="Genomic_DNA"/>
</dbReference>
<name>A0A1Y5I1V3_OSTTA</name>
<evidence type="ECO:0000256" key="18">
    <source>
        <dbReference type="SAM" id="Phobius"/>
    </source>
</evidence>
<evidence type="ECO:0000256" key="10">
    <source>
        <dbReference type="ARBA" id="ARBA00023098"/>
    </source>
</evidence>
<dbReference type="InterPro" id="IPR015421">
    <property type="entry name" value="PyrdxlP-dep_Trfase_major"/>
</dbReference>
<evidence type="ECO:0000256" key="1">
    <source>
        <dbReference type="ARBA" id="ARBA00001933"/>
    </source>
</evidence>
<evidence type="ECO:0000256" key="8">
    <source>
        <dbReference type="ARBA" id="ARBA00022919"/>
    </source>
</evidence>
<dbReference type="InterPro" id="IPR050477">
    <property type="entry name" value="GrpII_AminoAcid_Decarb"/>
</dbReference>
<evidence type="ECO:0000256" key="14">
    <source>
        <dbReference type="ARBA" id="ARBA00038965"/>
    </source>
</evidence>
<evidence type="ECO:0000313" key="19">
    <source>
        <dbReference type="EMBL" id="OUS42083.1"/>
    </source>
</evidence>
<sequence length="525" mass="57837">MIQLIEHFALDGQFSLAAVVVTTILCTLGITLLVLRLLYALEIERGLKYAAFNLLQNLPFVRSLIQIRKRRVVAGIADSTNSQKTRINTTLTQQGETVDVIMKECIRLRNSDSKHTNMMSDSQVFELCTKVYSLFAHTNPLHGDAFSSVCHMEAEIVSIAASMLGGKSDDDICGNLTSGGTESILSAIRTSRDYMRSTHGINRPEMIAAVSAHAAIYKAADYYNIKLILIGTDDCGRLSIPELKRKLNRNVILVYASAPSYPHGVIDSVENIAKCIEPWGCCLHVDACLGGFILPFARNVGPRNEEYPMYDFKIPQVTSMSVDTHKYGCAQKGSSVVLYKNRDLRKFQYTAVSSWTGGMYISPSQAGSRSGGLIAQTWAALKYFGREGYAKQAANILAASHRLRQQISKISSLEILGVDITMVVAWKSNDKDVDIYALNDVLGEMGWHLSVLHSPPALHLCITTANIPTLDVLISDLNAAVKRIKSGEYDVQNARAPIYGMANLMSNTNIVNDLLKDIQDVMDRS</sequence>
<keyword evidence="5 18" id="KW-0812">Transmembrane</keyword>
<feature type="modified residue" description="N6-(pyridoxal phosphate)lysine" evidence="16">
    <location>
        <position position="326"/>
    </location>
</feature>
<dbReference type="InterPro" id="IPR015424">
    <property type="entry name" value="PyrdxlP-dep_Trfase"/>
</dbReference>
<evidence type="ECO:0000256" key="3">
    <source>
        <dbReference type="ARBA" id="ARBA00004760"/>
    </source>
</evidence>
<comment type="pathway">
    <text evidence="4">Sphingolipid metabolism.</text>
</comment>
<dbReference type="SUPFAM" id="SSF53383">
    <property type="entry name" value="PLP-dependent transferases"/>
    <property type="match status" value="1"/>
</dbReference>
<dbReference type="FunFam" id="3.40.640.10:FF:000020">
    <property type="entry name" value="sphingosine-1-phosphate lyase 1"/>
    <property type="match status" value="1"/>
</dbReference>
<dbReference type="Gene3D" id="6.10.140.2150">
    <property type="match status" value="1"/>
</dbReference>
<keyword evidence="11 18" id="KW-0472">Membrane</keyword>
<keyword evidence="12 17" id="KW-0456">Lyase</keyword>
<feature type="transmembrane region" description="Helical" evidence="18">
    <location>
        <begin position="14"/>
        <end position="39"/>
    </location>
</feature>
<organism evidence="19">
    <name type="scientific">Ostreococcus tauri</name>
    <name type="common">Marine green alga</name>
    <dbReference type="NCBI Taxonomy" id="70448"/>
    <lineage>
        <taxon>Eukaryota</taxon>
        <taxon>Viridiplantae</taxon>
        <taxon>Chlorophyta</taxon>
        <taxon>Mamiellophyceae</taxon>
        <taxon>Mamiellales</taxon>
        <taxon>Bathycoccaceae</taxon>
        <taxon>Ostreococcus</taxon>
    </lineage>
</organism>
<dbReference type="Gene3D" id="3.90.1150.10">
    <property type="entry name" value="Aspartate Aminotransferase, domain 1"/>
    <property type="match status" value="1"/>
</dbReference>
<keyword evidence="7 16" id="KW-0663">Pyridoxal phosphate</keyword>
<keyword evidence="8" id="KW-0746">Sphingolipid metabolism</keyword>
<keyword evidence="6" id="KW-0256">Endoplasmic reticulum</keyword>
<dbReference type="EC" id="4.1.2.27" evidence="14"/>